<gene>
    <name evidence="9" type="ORF">HII31_11446</name>
</gene>
<evidence type="ECO:0000256" key="5">
    <source>
        <dbReference type="ARBA" id="ARBA00023004"/>
    </source>
</evidence>
<dbReference type="PRINTS" id="PR00463">
    <property type="entry name" value="EP450I"/>
</dbReference>
<evidence type="ECO:0000256" key="3">
    <source>
        <dbReference type="ARBA" id="ARBA00022723"/>
    </source>
</evidence>
<keyword evidence="3 7" id="KW-0479">Metal-binding</keyword>
<dbReference type="Gene3D" id="1.10.630.10">
    <property type="entry name" value="Cytochrome P450"/>
    <property type="match status" value="1"/>
</dbReference>
<dbReference type="AlphaFoldDB" id="A0A8H6RBX2"/>
<comment type="cofactor">
    <cofactor evidence="1 7">
        <name>heme</name>
        <dbReference type="ChEBI" id="CHEBI:30413"/>
    </cofactor>
</comment>
<dbReference type="PANTHER" id="PTHR24287">
    <property type="entry name" value="P450, PUTATIVE (EUROFUNG)-RELATED"/>
    <property type="match status" value="1"/>
</dbReference>
<feature type="binding site" description="axial binding residue" evidence="7">
    <location>
        <position position="248"/>
    </location>
    <ligand>
        <name>heme</name>
        <dbReference type="ChEBI" id="CHEBI:30413"/>
    </ligand>
    <ligandPart>
        <name>Fe</name>
        <dbReference type="ChEBI" id="CHEBI:18248"/>
    </ligandPart>
</feature>
<evidence type="ECO:0000256" key="2">
    <source>
        <dbReference type="ARBA" id="ARBA00010617"/>
    </source>
</evidence>
<keyword evidence="6 8" id="KW-0503">Monooxygenase</keyword>
<evidence type="ECO:0000256" key="8">
    <source>
        <dbReference type="RuleBase" id="RU000461"/>
    </source>
</evidence>
<reference evidence="9" key="1">
    <citation type="submission" date="2020-04" db="EMBL/GenBank/DDBJ databases">
        <title>Draft genome resource of the tomato pathogen Pseudocercospora fuligena.</title>
        <authorList>
            <person name="Zaccaron A."/>
        </authorList>
    </citation>
    <scope>NUCLEOTIDE SEQUENCE</scope>
    <source>
        <strain evidence="9">PF001</strain>
    </source>
</reference>
<dbReference type="EMBL" id="JABCIY010000233">
    <property type="protein sequence ID" value="KAF7187191.1"/>
    <property type="molecule type" value="Genomic_DNA"/>
</dbReference>
<name>A0A8H6RBX2_9PEZI</name>
<keyword evidence="10" id="KW-1185">Reference proteome</keyword>
<evidence type="ECO:0000256" key="4">
    <source>
        <dbReference type="ARBA" id="ARBA00023002"/>
    </source>
</evidence>
<dbReference type="InterPro" id="IPR017972">
    <property type="entry name" value="Cyt_P450_CS"/>
</dbReference>
<proteinExistence type="inferred from homology"/>
<evidence type="ECO:0000313" key="10">
    <source>
        <dbReference type="Proteomes" id="UP000660729"/>
    </source>
</evidence>
<organism evidence="9 10">
    <name type="scientific">Pseudocercospora fuligena</name>
    <dbReference type="NCBI Taxonomy" id="685502"/>
    <lineage>
        <taxon>Eukaryota</taxon>
        <taxon>Fungi</taxon>
        <taxon>Dikarya</taxon>
        <taxon>Ascomycota</taxon>
        <taxon>Pezizomycotina</taxon>
        <taxon>Dothideomycetes</taxon>
        <taxon>Dothideomycetidae</taxon>
        <taxon>Mycosphaerellales</taxon>
        <taxon>Mycosphaerellaceae</taxon>
        <taxon>Pseudocercospora</taxon>
    </lineage>
</organism>
<dbReference type="PANTHER" id="PTHR24287:SF5">
    <property type="entry name" value="P450, PUTATIVE (EUROFUNG)-RELATED"/>
    <property type="match status" value="1"/>
</dbReference>
<evidence type="ECO:0000256" key="6">
    <source>
        <dbReference type="ARBA" id="ARBA00023033"/>
    </source>
</evidence>
<evidence type="ECO:0000313" key="9">
    <source>
        <dbReference type="EMBL" id="KAF7187191.1"/>
    </source>
</evidence>
<dbReference type="SUPFAM" id="SSF48264">
    <property type="entry name" value="Cytochrome P450"/>
    <property type="match status" value="1"/>
</dbReference>
<keyword evidence="4 8" id="KW-0560">Oxidoreductase</keyword>
<dbReference type="InterPro" id="IPR002401">
    <property type="entry name" value="Cyt_P450_E_grp-I"/>
</dbReference>
<evidence type="ECO:0000256" key="7">
    <source>
        <dbReference type="PIRSR" id="PIRSR602401-1"/>
    </source>
</evidence>
<dbReference type="PRINTS" id="PR00385">
    <property type="entry name" value="P450"/>
</dbReference>
<dbReference type="GO" id="GO:0020037">
    <property type="term" value="F:heme binding"/>
    <property type="evidence" value="ECO:0007669"/>
    <property type="project" value="InterPro"/>
</dbReference>
<dbReference type="PROSITE" id="PS00086">
    <property type="entry name" value="CYTOCHROME_P450"/>
    <property type="match status" value="1"/>
</dbReference>
<dbReference type="Proteomes" id="UP000660729">
    <property type="component" value="Unassembled WGS sequence"/>
</dbReference>
<comment type="similarity">
    <text evidence="2 8">Belongs to the cytochrome P450 family.</text>
</comment>
<dbReference type="GO" id="GO:0005506">
    <property type="term" value="F:iron ion binding"/>
    <property type="evidence" value="ECO:0007669"/>
    <property type="project" value="InterPro"/>
</dbReference>
<dbReference type="Pfam" id="PF00067">
    <property type="entry name" value="p450"/>
    <property type="match status" value="1"/>
</dbReference>
<keyword evidence="5 7" id="KW-0408">Iron</keyword>
<accession>A0A8H6RBX2</accession>
<dbReference type="InterPro" id="IPR047146">
    <property type="entry name" value="Cyt_P450_E_CYP52_fungi"/>
</dbReference>
<comment type="caution">
    <text evidence="9">The sequence shown here is derived from an EMBL/GenBank/DDBJ whole genome shotgun (WGS) entry which is preliminary data.</text>
</comment>
<protein>
    <submittedName>
        <fullName evidence="9">Cytochrome P450 52-E3</fullName>
    </submittedName>
</protein>
<evidence type="ECO:0000256" key="1">
    <source>
        <dbReference type="ARBA" id="ARBA00001971"/>
    </source>
</evidence>
<keyword evidence="7 8" id="KW-0349">Heme</keyword>
<dbReference type="InterPro" id="IPR001128">
    <property type="entry name" value="Cyt_P450"/>
</dbReference>
<dbReference type="GO" id="GO:0004497">
    <property type="term" value="F:monooxygenase activity"/>
    <property type="evidence" value="ECO:0007669"/>
    <property type="project" value="UniProtKB-KW"/>
</dbReference>
<dbReference type="InterPro" id="IPR036396">
    <property type="entry name" value="Cyt_P450_sf"/>
</dbReference>
<dbReference type="OrthoDB" id="1470350at2759"/>
<dbReference type="GO" id="GO:0016705">
    <property type="term" value="F:oxidoreductase activity, acting on paired donors, with incorporation or reduction of molecular oxygen"/>
    <property type="evidence" value="ECO:0007669"/>
    <property type="project" value="InterPro"/>
</dbReference>
<sequence length="323" mass="36325">MARTYEYSNNEFASAFGFIQKFHTRLLRAGAVSGLMPRGELRQNLKTFNAFIEPFVEEALQLSQSELEGKPWTFLQAIAGYTRDPKVIRDQIASVLLAGRDTTACTLSWLLYELAFAPHIVEALRKEIMEHVGPEDAPGFTELKEMRLLQHTINETLRLYPAVPLNVREAFEDTSLPRGAGVDGDEPVGILKGTSIVYSTQFMQLGDDIYPPADEKCPDPALFEPSRWETWRPDNHTYIPFNAGPRLCAGQQFAITEIGYTLVRILQQISRIEPRGELLQCNPRKPAPMGSASLPVRVYECRAAMKNEVVLQPAEPITLAFLR</sequence>